<evidence type="ECO:0000313" key="13">
    <source>
        <dbReference type="Proteomes" id="UP000463470"/>
    </source>
</evidence>
<proteinExistence type="inferred from homology"/>
<keyword evidence="4 9" id="KW-0808">Transferase</keyword>
<dbReference type="Pfam" id="PF00591">
    <property type="entry name" value="Glycos_transf_3"/>
    <property type="match status" value="1"/>
</dbReference>
<feature type="binding site" evidence="9">
    <location>
        <position position="181"/>
    </location>
    <ligand>
        <name>anthranilate</name>
        <dbReference type="ChEBI" id="CHEBI:16567"/>
        <label>2</label>
    </ligand>
</feature>
<comment type="caution">
    <text evidence="9">Lacks conserved residue(s) required for the propagation of feature annotation.</text>
</comment>
<feature type="binding site" evidence="9">
    <location>
        <position position="241"/>
    </location>
    <ligand>
        <name>Mg(2+)</name>
        <dbReference type="ChEBI" id="CHEBI:18420"/>
        <label>1</label>
    </ligand>
</feature>
<dbReference type="PANTHER" id="PTHR43285:SF2">
    <property type="entry name" value="ANTHRANILATE PHOSPHORIBOSYLTRANSFERASE"/>
    <property type="match status" value="1"/>
</dbReference>
<feature type="binding site" evidence="9">
    <location>
        <position position="107"/>
    </location>
    <ligand>
        <name>Mg(2+)</name>
        <dbReference type="ChEBI" id="CHEBI:18420"/>
        <label>1</label>
    </ligand>
</feature>
<feature type="binding site" evidence="9">
    <location>
        <position position="240"/>
    </location>
    <ligand>
        <name>Mg(2+)</name>
        <dbReference type="ChEBI" id="CHEBI:18420"/>
        <label>2</label>
    </ligand>
</feature>
<keyword evidence="9" id="KW-0479">Metal-binding</keyword>
<dbReference type="EMBL" id="WXEY01000001">
    <property type="protein sequence ID" value="MZP28150.1"/>
    <property type="molecule type" value="Genomic_DNA"/>
</dbReference>
<dbReference type="Gene3D" id="3.40.1030.10">
    <property type="entry name" value="Nucleoside phosphorylase/phosphoribosyltransferase catalytic domain"/>
    <property type="match status" value="1"/>
</dbReference>
<evidence type="ECO:0000256" key="8">
    <source>
        <dbReference type="ARBA" id="ARBA00061188"/>
    </source>
</evidence>
<name>A0A845L169_9FIRM</name>
<comment type="catalytic activity">
    <reaction evidence="7 9">
        <text>N-(5-phospho-beta-D-ribosyl)anthranilate + diphosphate = 5-phospho-alpha-D-ribose 1-diphosphate + anthranilate</text>
        <dbReference type="Rhea" id="RHEA:11768"/>
        <dbReference type="ChEBI" id="CHEBI:16567"/>
        <dbReference type="ChEBI" id="CHEBI:18277"/>
        <dbReference type="ChEBI" id="CHEBI:33019"/>
        <dbReference type="ChEBI" id="CHEBI:58017"/>
        <dbReference type="EC" id="2.4.2.18"/>
    </reaction>
</comment>
<dbReference type="InterPro" id="IPR000312">
    <property type="entry name" value="Glycosyl_Trfase_fam3"/>
</dbReference>
<feature type="binding site" evidence="9">
    <location>
        <position position="135"/>
    </location>
    <ligand>
        <name>5-phospho-alpha-D-ribose 1-diphosphate</name>
        <dbReference type="ChEBI" id="CHEBI:58017"/>
    </ligand>
</feature>
<dbReference type="OrthoDB" id="9806430at2"/>
<feature type="binding site" evidence="9">
    <location>
        <position position="241"/>
    </location>
    <ligand>
        <name>Mg(2+)</name>
        <dbReference type="ChEBI" id="CHEBI:18420"/>
        <label>2</label>
    </ligand>
</feature>
<protein>
    <recommendedName>
        <fullName evidence="9">Anthranilate phosphoribosyltransferase</fullName>
        <ecNumber evidence="9">2.4.2.18</ecNumber>
    </recommendedName>
</protein>
<evidence type="ECO:0000313" key="12">
    <source>
        <dbReference type="EMBL" id="MZP28150.1"/>
    </source>
</evidence>
<feature type="binding site" evidence="9">
    <location>
        <position position="95"/>
    </location>
    <ligand>
        <name>anthranilate</name>
        <dbReference type="ChEBI" id="CHEBI:16567"/>
        <label>1</label>
    </ligand>
</feature>
<evidence type="ECO:0000259" key="11">
    <source>
        <dbReference type="Pfam" id="PF02885"/>
    </source>
</evidence>
<feature type="binding site" evidence="9">
    <location>
        <begin position="105"/>
        <end position="108"/>
    </location>
    <ligand>
        <name>5-phospho-alpha-D-ribose 1-diphosphate</name>
        <dbReference type="ChEBI" id="CHEBI:58017"/>
    </ligand>
</feature>
<dbReference type="AlphaFoldDB" id="A0A845L169"/>
<comment type="pathway">
    <text evidence="1 9">Amino-acid biosynthesis; L-tryptophan biosynthesis; L-tryptophan from chorismate: step 2/5.</text>
</comment>
<dbReference type="SUPFAM" id="SSF47648">
    <property type="entry name" value="Nucleoside phosphorylase/phosphoribosyltransferase N-terminal domain"/>
    <property type="match status" value="1"/>
</dbReference>
<evidence type="ECO:0000259" key="10">
    <source>
        <dbReference type="Pfam" id="PF00591"/>
    </source>
</evidence>
<comment type="similarity">
    <text evidence="8">In the C-terminal section; belongs to the anthranilate phosphoribosyltransferase family.</text>
</comment>
<dbReference type="GO" id="GO:0004048">
    <property type="term" value="F:anthranilate phosphoribosyltransferase activity"/>
    <property type="evidence" value="ECO:0007669"/>
    <property type="project" value="UniProtKB-UniRule"/>
</dbReference>
<comment type="subunit">
    <text evidence="9">Homodimer.</text>
</comment>
<keyword evidence="6 9" id="KW-0057">Aromatic amino acid biosynthesis</keyword>
<keyword evidence="3 9" id="KW-0328">Glycosyltransferase</keyword>
<feature type="binding site" evidence="9">
    <location>
        <position position="95"/>
    </location>
    <ligand>
        <name>5-phospho-alpha-D-ribose 1-diphosphate</name>
        <dbReference type="ChEBI" id="CHEBI:58017"/>
    </ligand>
</feature>
<comment type="caution">
    <text evidence="12">The sequence shown here is derived from an EMBL/GenBank/DDBJ whole genome shotgun (WGS) entry which is preliminary data.</text>
</comment>
<feature type="binding site" evidence="9">
    <location>
        <position position="103"/>
    </location>
    <ligand>
        <name>5-phospho-alpha-D-ribose 1-diphosphate</name>
        <dbReference type="ChEBI" id="CHEBI:58017"/>
    </ligand>
</feature>
<feature type="domain" description="Glycosyl transferase family 3" evidence="10">
    <location>
        <begin position="89"/>
        <end position="339"/>
    </location>
</feature>
<dbReference type="RefSeq" id="WP_161253079.1">
    <property type="nucleotide sequence ID" value="NZ_WXEY01000001.1"/>
</dbReference>
<comment type="cofactor">
    <cofactor evidence="9">
        <name>Mg(2+)</name>
        <dbReference type="ChEBI" id="CHEBI:18420"/>
    </cofactor>
    <text evidence="9">Binds 2 magnesium ions per monomer.</text>
</comment>
<accession>A0A845L169</accession>
<dbReference type="EC" id="2.4.2.18" evidence="9"/>
<keyword evidence="9" id="KW-0460">Magnesium</keyword>
<dbReference type="Gene3D" id="1.20.970.10">
    <property type="entry name" value="Transferase, Pyrimidine Nucleoside Phosphorylase, Chain C"/>
    <property type="match status" value="1"/>
</dbReference>
<dbReference type="InterPro" id="IPR005940">
    <property type="entry name" value="Anthranilate_Pribosyl_Tfrase"/>
</dbReference>
<evidence type="ECO:0000256" key="2">
    <source>
        <dbReference type="ARBA" id="ARBA00022605"/>
    </source>
</evidence>
<dbReference type="GO" id="GO:0005829">
    <property type="term" value="C:cytosol"/>
    <property type="evidence" value="ECO:0007669"/>
    <property type="project" value="TreeGrafter"/>
</dbReference>
<dbReference type="GO" id="GO:0000162">
    <property type="term" value="P:L-tryptophan biosynthetic process"/>
    <property type="evidence" value="ECO:0007669"/>
    <property type="project" value="UniProtKB-UniRule"/>
</dbReference>
<dbReference type="NCBIfam" id="TIGR01245">
    <property type="entry name" value="trpD"/>
    <property type="match status" value="1"/>
</dbReference>
<dbReference type="FunFam" id="3.40.1030.10:FF:000002">
    <property type="entry name" value="Anthranilate phosphoribosyltransferase"/>
    <property type="match status" value="1"/>
</dbReference>
<organism evidence="12 13">
    <name type="scientific">Heliomicrobium undosum</name>
    <dbReference type="NCBI Taxonomy" id="121734"/>
    <lineage>
        <taxon>Bacteria</taxon>
        <taxon>Bacillati</taxon>
        <taxon>Bacillota</taxon>
        <taxon>Clostridia</taxon>
        <taxon>Eubacteriales</taxon>
        <taxon>Heliobacteriaceae</taxon>
        <taxon>Heliomicrobium</taxon>
    </lineage>
</organism>
<dbReference type="SUPFAM" id="SSF52418">
    <property type="entry name" value="Nucleoside phosphorylase/phosphoribosyltransferase catalytic domain"/>
    <property type="match status" value="1"/>
</dbReference>
<evidence type="ECO:0000256" key="7">
    <source>
        <dbReference type="ARBA" id="ARBA00052328"/>
    </source>
</evidence>
<evidence type="ECO:0000256" key="4">
    <source>
        <dbReference type="ARBA" id="ARBA00022679"/>
    </source>
</evidence>
<feature type="binding site" evidence="9">
    <location>
        <begin position="98"/>
        <end position="99"/>
    </location>
    <ligand>
        <name>5-phospho-alpha-D-ribose 1-diphosphate</name>
        <dbReference type="ChEBI" id="CHEBI:58017"/>
    </ligand>
</feature>
<keyword evidence="5 9" id="KW-0822">Tryptophan biosynthesis</keyword>
<sequence length="362" mass="37945">MSQSLEIAKHSLQCLLSGERLGEGRAEELMNAVMEGKVPSVQLAALLVALRLTGEGEEEIAGFARAMRSRVGRELAEYVPAEFETTRLQMVDTCGTGGDGAGTFNISTTAALVVAAAGVPVAKHGNRAMSGRAGSADVLEALGVTVDLSPNYSYQCLMQTGFGFFFAPQCHRAMAHAAPTRRELGVPTVFNLLGPLSNPAGAVRQLLGVNSAERVKVIAQVLRRLGVTSAWVVHGQDGLDEISLTTPTTVARLEAGEVHVETLDPRAYGFDCCAPEDLKGGDRDQNAAITEAILKGERGPRRDIVLLNAAAALCVSGKVNGLEQGIALARTVIDSGEALGLLEQVKAFTAEAAALREQGVSA</sequence>
<dbReference type="HAMAP" id="MF_00211">
    <property type="entry name" value="TrpD"/>
    <property type="match status" value="1"/>
</dbReference>
<evidence type="ECO:0000256" key="5">
    <source>
        <dbReference type="ARBA" id="ARBA00022822"/>
    </source>
</evidence>
<gene>
    <name evidence="9 12" type="primary">trpD</name>
    <name evidence="12" type="ORF">GTO91_00230</name>
</gene>
<comment type="similarity">
    <text evidence="9">Belongs to the anthranilate phosphoribosyltransferase family.</text>
</comment>
<reference evidence="12 13" key="1">
    <citation type="submission" date="2020-01" db="EMBL/GenBank/DDBJ databases">
        <title>Whole-genome sequence of Heliobacterium undosum DSM 13378.</title>
        <authorList>
            <person name="Kyndt J.A."/>
            <person name="Meyer T.E."/>
        </authorList>
    </citation>
    <scope>NUCLEOTIDE SEQUENCE [LARGE SCALE GENOMIC DNA]</scope>
    <source>
        <strain evidence="12 13">DSM 13378</strain>
    </source>
</reference>
<dbReference type="GO" id="GO:0000287">
    <property type="term" value="F:magnesium ion binding"/>
    <property type="evidence" value="ECO:0007669"/>
    <property type="project" value="UniProtKB-UniRule"/>
</dbReference>
<dbReference type="Proteomes" id="UP000463470">
    <property type="component" value="Unassembled WGS sequence"/>
</dbReference>
<keyword evidence="2 9" id="KW-0028">Amino-acid biosynthesis</keyword>
<dbReference type="InterPro" id="IPR035902">
    <property type="entry name" value="Nuc_phospho_transferase"/>
</dbReference>
<comment type="function">
    <text evidence="9">Catalyzes the transfer of the phosphoribosyl group of 5-phosphorylribose-1-pyrophosphate (PRPP) to anthranilate to yield N-(5'-phosphoribosyl)-anthranilate (PRA).</text>
</comment>
<dbReference type="InterPro" id="IPR017459">
    <property type="entry name" value="Glycosyl_Trfase_fam3_N_dom"/>
</dbReference>
<evidence type="ECO:0000256" key="3">
    <source>
        <dbReference type="ARBA" id="ARBA00022676"/>
    </source>
</evidence>
<evidence type="ECO:0000256" key="9">
    <source>
        <dbReference type="HAMAP-Rule" id="MF_00211"/>
    </source>
</evidence>
<dbReference type="Pfam" id="PF02885">
    <property type="entry name" value="Glycos_trans_3N"/>
    <property type="match status" value="1"/>
</dbReference>
<feature type="domain" description="Glycosyl transferase family 3 N-terminal" evidence="11">
    <location>
        <begin position="11"/>
        <end position="70"/>
    </location>
</feature>
<evidence type="ECO:0000256" key="6">
    <source>
        <dbReference type="ARBA" id="ARBA00023141"/>
    </source>
</evidence>
<feature type="binding site" evidence="9">
    <location>
        <position position="126"/>
    </location>
    <ligand>
        <name>anthranilate</name>
        <dbReference type="ChEBI" id="CHEBI:16567"/>
        <label>1</label>
    </ligand>
</feature>
<evidence type="ECO:0000256" key="1">
    <source>
        <dbReference type="ARBA" id="ARBA00004907"/>
    </source>
</evidence>
<dbReference type="UniPathway" id="UPA00035">
    <property type="reaction ID" value="UER00041"/>
</dbReference>
<keyword evidence="13" id="KW-1185">Reference proteome</keyword>
<dbReference type="InterPro" id="IPR036320">
    <property type="entry name" value="Glycosyl_Trfase_fam3_N_dom_sf"/>
</dbReference>
<dbReference type="PANTHER" id="PTHR43285">
    <property type="entry name" value="ANTHRANILATE PHOSPHORIBOSYLTRANSFERASE"/>
    <property type="match status" value="1"/>
</dbReference>
<feature type="binding site" evidence="9">
    <location>
        <begin position="123"/>
        <end position="131"/>
    </location>
    <ligand>
        <name>5-phospho-alpha-D-ribose 1-diphosphate</name>
        <dbReference type="ChEBI" id="CHEBI:58017"/>
    </ligand>
</feature>